<keyword evidence="2" id="KW-1185">Reference proteome</keyword>
<dbReference type="AlphaFoldDB" id="M2NMW3"/>
<gene>
    <name evidence="1" type="ORF">BAUCODRAFT_29259</name>
</gene>
<dbReference type="RefSeq" id="XP_007672059.1">
    <property type="nucleotide sequence ID" value="XM_007673869.1"/>
</dbReference>
<dbReference type="HOGENOM" id="CLU_2849315_0_0_1"/>
<reference evidence="1 2" key="1">
    <citation type="journal article" date="2012" name="PLoS Pathog.">
        <title>Diverse lifestyles and strategies of plant pathogenesis encoded in the genomes of eighteen Dothideomycetes fungi.</title>
        <authorList>
            <person name="Ohm R.A."/>
            <person name="Feau N."/>
            <person name="Henrissat B."/>
            <person name="Schoch C.L."/>
            <person name="Horwitz B.A."/>
            <person name="Barry K.W."/>
            <person name="Condon B.J."/>
            <person name="Copeland A.C."/>
            <person name="Dhillon B."/>
            <person name="Glaser F."/>
            <person name="Hesse C.N."/>
            <person name="Kosti I."/>
            <person name="LaButti K."/>
            <person name="Lindquist E.A."/>
            <person name="Lucas S."/>
            <person name="Salamov A.A."/>
            <person name="Bradshaw R.E."/>
            <person name="Ciuffetti L."/>
            <person name="Hamelin R.C."/>
            <person name="Kema G.H.J."/>
            <person name="Lawrence C."/>
            <person name="Scott J.A."/>
            <person name="Spatafora J.W."/>
            <person name="Turgeon B.G."/>
            <person name="de Wit P.J.G.M."/>
            <person name="Zhong S."/>
            <person name="Goodwin S.B."/>
            <person name="Grigoriev I.V."/>
        </authorList>
    </citation>
    <scope>NUCLEOTIDE SEQUENCE [LARGE SCALE GENOMIC DNA]</scope>
    <source>
        <strain evidence="1 2">UAMH 10762</strain>
    </source>
</reference>
<name>M2NMW3_BAUPA</name>
<evidence type="ECO:0000313" key="2">
    <source>
        <dbReference type="Proteomes" id="UP000011761"/>
    </source>
</evidence>
<proteinExistence type="predicted"/>
<evidence type="ECO:0000313" key="1">
    <source>
        <dbReference type="EMBL" id="EMD00875.1"/>
    </source>
</evidence>
<dbReference type="KEGG" id="bcom:BAUCODRAFT_29259"/>
<accession>M2NMW3</accession>
<organism evidence="1 2">
    <name type="scientific">Baudoinia panamericana (strain UAMH 10762)</name>
    <name type="common">Angels' share fungus</name>
    <name type="synonym">Baudoinia compniacensis (strain UAMH 10762)</name>
    <dbReference type="NCBI Taxonomy" id="717646"/>
    <lineage>
        <taxon>Eukaryota</taxon>
        <taxon>Fungi</taxon>
        <taxon>Dikarya</taxon>
        <taxon>Ascomycota</taxon>
        <taxon>Pezizomycotina</taxon>
        <taxon>Dothideomycetes</taxon>
        <taxon>Dothideomycetidae</taxon>
        <taxon>Mycosphaerellales</taxon>
        <taxon>Teratosphaeriaceae</taxon>
        <taxon>Baudoinia</taxon>
    </lineage>
</organism>
<dbReference type="Proteomes" id="UP000011761">
    <property type="component" value="Unassembled WGS sequence"/>
</dbReference>
<dbReference type="GeneID" id="19110892"/>
<sequence>MRDILGNSRTLNTGLHVTLIKLPASVGTLVRSIVRKPPYVQWRKANEKETQRGSCLVQAVESGEI</sequence>
<protein>
    <submittedName>
        <fullName evidence="1">Uncharacterized protein</fullName>
    </submittedName>
</protein>
<dbReference type="EMBL" id="KB445550">
    <property type="protein sequence ID" value="EMD00875.1"/>
    <property type="molecule type" value="Genomic_DNA"/>
</dbReference>